<evidence type="ECO:0000256" key="1">
    <source>
        <dbReference type="SAM" id="MobiDB-lite"/>
    </source>
</evidence>
<name>A0A3A8NJV0_9BACT</name>
<dbReference type="RefSeq" id="WP_120647946.1">
    <property type="nucleotide sequence ID" value="NZ_RAWB01000672.1"/>
</dbReference>
<feature type="compositionally biased region" description="Polar residues" evidence="1">
    <location>
        <begin position="50"/>
        <end position="72"/>
    </location>
</feature>
<dbReference type="AlphaFoldDB" id="A0A3A8NJV0"/>
<evidence type="ECO:0000313" key="3">
    <source>
        <dbReference type="EMBL" id="RKH42451.1"/>
    </source>
</evidence>
<proteinExistence type="predicted"/>
<sequence>MTPLRGITLLAGTLLAFSGCATLDTSNLSSACRQQYNACLDSCQPPSRLPSRQPTDSVQGQSESLTPDTQTPGCVDDCNRQAKTCS</sequence>
<gene>
    <name evidence="3" type="ORF">D7V93_37815</name>
</gene>
<reference evidence="4" key="1">
    <citation type="submission" date="2018-09" db="EMBL/GenBank/DDBJ databases">
        <authorList>
            <person name="Livingstone P.G."/>
            <person name="Whitworth D.E."/>
        </authorList>
    </citation>
    <scope>NUCLEOTIDE SEQUENCE [LARGE SCALE GENOMIC DNA]</scope>
    <source>
        <strain evidence="4">CA051B</strain>
    </source>
</reference>
<organism evidence="3 4">
    <name type="scientific">Corallococcus llansteffanensis</name>
    <dbReference type="NCBI Taxonomy" id="2316731"/>
    <lineage>
        <taxon>Bacteria</taxon>
        <taxon>Pseudomonadati</taxon>
        <taxon>Myxococcota</taxon>
        <taxon>Myxococcia</taxon>
        <taxon>Myxococcales</taxon>
        <taxon>Cystobacterineae</taxon>
        <taxon>Myxococcaceae</taxon>
        <taxon>Corallococcus</taxon>
    </lineage>
</organism>
<feature type="region of interest" description="Disordered" evidence="1">
    <location>
        <begin position="45"/>
        <end position="75"/>
    </location>
</feature>
<evidence type="ECO:0000313" key="4">
    <source>
        <dbReference type="Proteomes" id="UP000272888"/>
    </source>
</evidence>
<comment type="caution">
    <text evidence="3">The sequence shown here is derived from an EMBL/GenBank/DDBJ whole genome shotgun (WGS) entry which is preliminary data.</text>
</comment>
<keyword evidence="2" id="KW-0732">Signal</keyword>
<feature type="signal peptide" evidence="2">
    <location>
        <begin position="1"/>
        <end position="21"/>
    </location>
</feature>
<dbReference type="PROSITE" id="PS51257">
    <property type="entry name" value="PROKAR_LIPOPROTEIN"/>
    <property type="match status" value="1"/>
</dbReference>
<evidence type="ECO:0000256" key="2">
    <source>
        <dbReference type="SAM" id="SignalP"/>
    </source>
</evidence>
<evidence type="ECO:0008006" key="5">
    <source>
        <dbReference type="Google" id="ProtNLM"/>
    </source>
</evidence>
<keyword evidence="4" id="KW-1185">Reference proteome</keyword>
<protein>
    <recommendedName>
        <fullName evidence="5">Lipoprotein</fullName>
    </recommendedName>
</protein>
<accession>A0A3A8NJV0</accession>
<feature type="chain" id="PRO_5017446401" description="Lipoprotein" evidence="2">
    <location>
        <begin position="22"/>
        <end position="86"/>
    </location>
</feature>
<dbReference type="Proteomes" id="UP000272888">
    <property type="component" value="Unassembled WGS sequence"/>
</dbReference>
<dbReference type="EMBL" id="RAWB01000672">
    <property type="protein sequence ID" value="RKH42451.1"/>
    <property type="molecule type" value="Genomic_DNA"/>
</dbReference>